<comment type="caution">
    <text evidence="2">The sequence shown here is derived from an EMBL/GenBank/DDBJ whole genome shotgun (WGS) entry which is preliminary data.</text>
</comment>
<feature type="transmembrane region" description="Helical" evidence="1">
    <location>
        <begin position="63"/>
        <end position="81"/>
    </location>
</feature>
<reference evidence="2" key="2">
    <citation type="journal article" date="2022" name="Nat. Biotechnol.">
        <title>Carbon-negative production of acetone and isopropanol by gas fermentation at industrial pilot scale.</title>
        <authorList>
            <person name="Liew F.E."/>
            <person name="Nogle R."/>
            <person name="Abdalla T."/>
            <person name="Rasor B.J."/>
            <person name="Canter C."/>
            <person name="Jensen R.O."/>
            <person name="Wang L."/>
            <person name="Strutz J."/>
            <person name="Chirania P."/>
            <person name="De Tissera S."/>
            <person name="Mueller A.P."/>
            <person name="Ruan Z."/>
            <person name="Gao A."/>
            <person name="Tran L."/>
            <person name="Engle N.L."/>
            <person name="Bromley J.C."/>
            <person name="Daniell J."/>
            <person name="Conrado R."/>
            <person name="Tschaplinski T.J."/>
            <person name="Giannone R.J."/>
            <person name="Hettich R.L."/>
            <person name="Karim A.S."/>
            <person name="Simpson S.D."/>
            <person name="Brown S.D."/>
            <person name="Leang C."/>
            <person name="Jewett M.C."/>
            <person name="Kopke M."/>
        </authorList>
    </citation>
    <scope>NUCLEOTIDE SEQUENCE</scope>
    <source>
        <strain evidence="2">DJ015</strain>
    </source>
</reference>
<evidence type="ECO:0000313" key="3">
    <source>
        <dbReference type="Proteomes" id="UP001194098"/>
    </source>
</evidence>
<keyword evidence="1" id="KW-0472">Membrane</keyword>
<evidence type="ECO:0000256" key="1">
    <source>
        <dbReference type="SAM" id="Phobius"/>
    </source>
</evidence>
<feature type="transmembrane region" description="Helical" evidence="1">
    <location>
        <begin position="20"/>
        <end position="43"/>
    </location>
</feature>
<keyword evidence="1" id="KW-0812">Transmembrane</keyword>
<gene>
    <name evidence="2" type="ORF">HGI39_27270</name>
</gene>
<name>A0AAW3WHR1_CLOBE</name>
<accession>A0AAW3WHR1</accession>
<dbReference type="AlphaFoldDB" id="A0AAW3WHR1"/>
<dbReference type="Proteomes" id="UP001194098">
    <property type="component" value="Unassembled WGS sequence"/>
</dbReference>
<proteinExistence type="predicted"/>
<evidence type="ECO:0000313" key="2">
    <source>
        <dbReference type="EMBL" id="MBC2478306.1"/>
    </source>
</evidence>
<organism evidence="2 3">
    <name type="scientific">Clostridium beijerinckii</name>
    <name type="common">Clostridium MP</name>
    <dbReference type="NCBI Taxonomy" id="1520"/>
    <lineage>
        <taxon>Bacteria</taxon>
        <taxon>Bacillati</taxon>
        <taxon>Bacillota</taxon>
        <taxon>Clostridia</taxon>
        <taxon>Eubacteriales</taxon>
        <taxon>Clostridiaceae</taxon>
        <taxon>Clostridium</taxon>
    </lineage>
</organism>
<sequence>MDSFINKIKKEYNKIFLVKIAIALIGVAFIGFGIAFNSAAMLGNDAVAILYDGVRNACRLPQSGLGIITNVVNYSLIIIVVI</sequence>
<keyword evidence="1" id="KW-1133">Transmembrane helix</keyword>
<dbReference type="EMBL" id="JABAGV010000355">
    <property type="protein sequence ID" value="MBC2478306.1"/>
    <property type="molecule type" value="Genomic_DNA"/>
</dbReference>
<feature type="non-terminal residue" evidence="2">
    <location>
        <position position="82"/>
    </location>
</feature>
<reference evidence="2" key="1">
    <citation type="submission" date="2020-04" db="EMBL/GenBank/DDBJ databases">
        <authorList>
            <person name="Brown S."/>
        </authorList>
    </citation>
    <scope>NUCLEOTIDE SEQUENCE</scope>
    <source>
        <strain evidence="2">DJ015</strain>
    </source>
</reference>
<protein>
    <submittedName>
        <fullName evidence="2">Uncharacterized protein</fullName>
    </submittedName>
</protein>